<proteinExistence type="predicted"/>
<protein>
    <recommendedName>
        <fullName evidence="3">Outer membrane protein beta-barrel domain-containing protein</fullName>
    </recommendedName>
</protein>
<reference evidence="1 2" key="1">
    <citation type="submission" date="2020-08" db="EMBL/GenBank/DDBJ databases">
        <title>Genomic Encyclopedia of Type Strains, Phase IV (KMG-IV): sequencing the most valuable type-strain genomes for metagenomic binning, comparative biology and taxonomic classification.</title>
        <authorList>
            <person name="Goeker M."/>
        </authorList>
    </citation>
    <scope>NUCLEOTIDE SEQUENCE [LARGE SCALE GENOMIC DNA]</scope>
    <source>
        <strain evidence="1 2">DSM 29854</strain>
    </source>
</reference>
<evidence type="ECO:0008006" key="3">
    <source>
        <dbReference type="Google" id="ProtNLM"/>
    </source>
</evidence>
<dbReference type="Gene3D" id="2.40.160.60">
    <property type="entry name" value="Outer membrane protein transport protein (OMPP1/FadL/TodX)"/>
    <property type="match status" value="1"/>
</dbReference>
<gene>
    <name evidence="1" type="ORF">FHS90_003205</name>
</gene>
<dbReference type="RefSeq" id="WP_182513679.1">
    <property type="nucleotide sequence ID" value="NZ_JACJIQ010000013.1"/>
</dbReference>
<evidence type="ECO:0000313" key="1">
    <source>
        <dbReference type="EMBL" id="MBA9078477.1"/>
    </source>
</evidence>
<dbReference type="AlphaFoldDB" id="A0A839GUC1"/>
<keyword evidence="2" id="KW-1185">Reference proteome</keyword>
<name>A0A839GUC1_9BACT</name>
<sequence length="209" mass="22158">MKKTVLALVLWAAAFTGRSQNLSGALLSGSLKYSTQTIKPGNSFSDDTELSSFSISPSIGFFISNSIALGGALSYSNGDTRQSIPGYGSTVLNSEMLAIGPFLRYYKLLGTRAAFFGQATGAYVTGSQGSEDNEVSVSGAAFGVAPGFVFFPTTKIGLELVLGGFTYQSLEYEQTDFGFSQTENNLDFNLGLNNLTLGITFYLGRAAKE</sequence>
<dbReference type="EMBL" id="JACJIQ010000013">
    <property type="protein sequence ID" value="MBA9078477.1"/>
    <property type="molecule type" value="Genomic_DNA"/>
</dbReference>
<evidence type="ECO:0000313" key="2">
    <source>
        <dbReference type="Proteomes" id="UP000563094"/>
    </source>
</evidence>
<accession>A0A839GUC1</accession>
<comment type="caution">
    <text evidence="1">The sequence shown here is derived from an EMBL/GenBank/DDBJ whole genome shotgun (WGS) entry which is preliminary data.</text>
</comment>
<organism evidence="1 2">
    <name type="scientific">Rufibacter quisquiliarum</name>
    <dbReference type="NCBI Taxonomy" id="1549639"/>
    <lineage>
        <taxon>Bacteria</taxon>
        <taxon>Pseudomonadati</taxon>
        <taxon>Bacteroidota</taxon>
        <taxon>Cytophagia</taxon>
        <taxon>Cytophagales</taxon>
        <taxon>Hymenobacteraceae</taxon>
        <taxon>Rufibacter</taxon>
    </lineage>
</organism>
<dbReference type="Proteomes" id="UP000563094">
    <property type="component" value="Unassembled WGS sequence"/>
</dbReference>